<dbReference type="GO" id="GO:0003676">
    <property type="term" value="F:nucleic acid binding"/>
    <property type="evidence" value="ECO:0007669"/>
    <property type="project" value="InterPro"/>
</dbReference>
<evidence type="ECO:0000256" key="3">
    <source>
        <dbReference type="ARBA" id="ARBA00022679"/>
    </source>
</evidence>
<dbReference type="OrthoDB" id="9800643at2"/>
<dbReference type="InterPro" id="IPR004556">
    <property type="entry name" value="HemK-like"/>
</dbReference>
<evidence type="ECO:0000259" key="7">
    <source>
        <dbReference type="Pfam" id="PF17827"/>
    </source>
</evidence>
<dbReference type="SUPFAM" id="SSF53335">
    <property type="entry name" value="S-adenosyl-L-methionine-dependent methyltransferases"/>
    <property type="match status" value="1"/>
</dbReference>
<protein>
    <recommendedName>
        <fullName evidence="1">peptide chain release factor N(5)-glutamine methyltransferase</fullName>
        <ecNumber evidence="1">2.1.1.297</ecNumber>
    </recommendedName>
</protein>
<evidence type="ECO:0000256" key="5">
    <source>
        <dbReference type="ARBA" id="ARBA00048391"/>
    </source>
</evidence>
<comment type="catalytic activity">
    <reaction evidence="5">
        <text>L-glutaminyl-[peptide chain release factor] + S-adenosyl-L-methionine = N(5)-methyl-L-glutaminyl-[peptide chain release factor] + S-adenosyl-L-homocysteine + H(+)</text>
        <dbReference type="Rhea" id="RHEA:42896"/>
        <dbReference type="Rhea" id="RHEA-COMP:10271"/>
        <dbReference type="Rhea" id="RHEA-COMP:10272"/>
        <dbReference type="ChEBI" id="CHEBI:15378"/>
        <dbReference type="ChEBI" id="CHEBI:30011"/>
        <dbReference type="ChEBI" id="CHEBI:57856"/>
        <dbReference type="ChEBI" id="CHEBI:59789"/>
        <dbReference type="ChEBI" id="CHEBI:61891"/>
        <dbReference type="EC" id="2.1.1.297"/>
    </reaction>
</comment>
<feature type="domain" description="Methyltransferase small" evidence="6">
    <location>
        <begin position="113"/>
        <end position="195"/>
    </location>
</feature>
<keyword evidence="3 8" id="KW-0808">Transferase</keyword>
<dbReference type="PANTHER" id="PTHR18895:SF74">
    <property type="entry name" value="MTRF1L RELEASE FACTOR GLUTAMINE METHYLTRANSFERASE"/>
    <property type="match status" value="1"/>
</dbReference>
<dbReference type="InterPro" id="IPR050320">
    <property type="entry name" value="N5-glutamine_MTase"/>
</dbReference>
<dbReference type="PANTHER" id="PTHR18895">
    <property type="entry name" value="HEMK METHYLTRANSFERASE"/>
    <property type="match status" value="1"/>
</dbReference>
<reference evidence="8 9" key="1">
    <citation type="submission" date="2018-11" db="EMBL/GenBank/DDBJ databases">
        <title>Draft genome sequence of Ferruginibacter sp. BO-59.</title>
        <authorList>
            <person name="Im W.T."/>
        </authorList>
    </citation>
    <scope>NUCLEOTIDE SEQUENCE [LARGE SCALE GENOMIC DNA]</scope>
    <source>
        <strain evidence="8 9">BO-59</strain>
    </source>
</reference>
<dbReference type="GO" id="GO:0032259">
    <property type="term" value="P:methylation"/>
    <property type="evidence" value="ECO:0007669"/>
    <property type="project" value="UniProtKB-KW"/>
</dbReference>
<dbReference type="EMBL" id="RJJR01000008">
    <property type="protein sequence ID" value="RNI36105.1"/>
    <property type="molecule type" value="Genomic_DNA"/>
</dbReference>
<keyword evidence="4" id="KW-0949">S-adenosyl-L-methionine</keyword>
<dbReference type="NCBIfam" id="TIGR03534">
    <property type="entry name" value="RF_mod_PrmC"/>
    <property type="match status" value="1"/>
</dbReference>
<dbReference type="PROSITE" id="PS00092">
    <property type="entry name" value="N6_MTASE"/>
    <property type="match status" value="1"/>
</dbReference>
<dbReference type="RefSeq" id="WP_123120658.1">
    <property type="nucleotide sequence ID" value="NZ_RJJR01000008.1"/>
</dbReference>
<name>A0A3M9NF66_9BACT</name>
<dbReference type="InterPro" id="IPR029063">
    <property type="entry name" value="SAM-dependent_MTases_sf"/>
</dbReference>
<evidence type="ECO:0000313" key="9">
    <source>
        <dbReference type="Proteomes" id="UP000267223"/>
    </source>
</evidence>
<dbReference type="GO" id="GO:0102559">
    <property type="term" value="F:peptide chain release factor N(5)-glutamine methyltransferase activity"/>
    <property type="evidence" value="ECO:0007669"/>
    <property type="project" value="UniProtKB-EC"/>
</dbReference>
<evidence type="ECO:0000256" key="2">
    <source>
        <dbReference type="ARBA" id="ARBA00022603"/>
    </source>
</evidence>
<dbReference type="InterPro" id="IPR007848">
    <property type="entry name" value="Small_mtfrase_dom"/>
</dbReference>
<dbReference type="Gene3D" id="1.10.8.10">
    <property type="entry name" value="DNA helicase RuvA subunit, C-terminal domain"/>
    <property type="match status" value="1"/>
</dbReference>
<organism evidence="8 9">
    <name type="scientific">Hanamia caeni</name>
    <dbReference type="NCBI Taxonomy" id="2294116"/>
    <lineage>
        <taxon>Bacteria</taxon>
        <taxon>Pseudomonadati</taxon>
        <taxon>Bacteroidota</taxon>
        <taxon>Chitinophagia</taxon>
        <taxon>Chitinophagales</taxon>
        <taxon>Chitinophagaceae</taxon>
        <taxon>Hanamia</taxon>
    </lineage>
</organism>
<dbReference type="NCBIfam" id="TIGR00536">
    <property type="entry name" value="hemK_fam"/>
    <property type="match status" value="1"/>
</dbReference>
<keyword evidence="2 8" id="KW-0489">Methyltransferase</keyword>
<dbReference type="Pfam" id="PF05175">
    <property type="entry name" value="MTS"/>
    <property type="match status" value="1"/>
</dbReference>
<evidence type="ECO:0000259" key="6">
    <source>
        <dbReference type="Pfam" id="PF05175"/>
    </source>
</evidence>
<dbReference type="InterPro" id="IPR019874">
    <property type="entry name" value="RF_methyltr_PrmC"/>
</dbReference>
<gene>
    <name evidence="8" type="primary">prmC</name>
    <name evidence="8" type="ORF">EFY79_10435</name>
</gene>
<comment type="caution">
    <text evidence="8">The sequence shown here is derived from an EMBL/GenBank/DDBJ whole genome shotgun (WGS) entry which is preliminary data.</text>
</comment>
<dbReference type="Pfam" id="PF17827">
    <property type="entry name" value="PrmC_N"/>
    <property type="match status" value="1"/>
</dbReference>
<dbReference type="Proteomes" id="UP000267223">
    <property type="component" value="Unassembled WGS sequence"/>
</dbReference>
<dbReference type="CDD" id="cd02440">
    <property type="entry name" value="AdoMet_MTases"/>
    <property type="match status" value="1"/>
</dbReference>
<dbReference type="Gene3D" id="3.40.50.150">
    <property type="entry name" value="Vaccinia Virus protein VP39"/>
    <property type="match status" value="1"/>
</dbReference>
<evidence type="ECO:0000256" key="4">
    <source>
        <dbReference type="ARBA" id="ARBA00022691"/>
    </source>
</evidence>
<accession>A0A3M9NF66</accession>
<evidence type="ECO:0000256" key="1">
    <source>
        <dbReference type="ARBA" id="ARBA00012771"/>
    </source>
</evidence>
<evidence type="ECO:0000313" key="8">
    <source>
        <dbReference type="EMBL" id="RNI36105.1"/>
    </source>
</evidence>
<dbReference type="InterPro" id="IPR040758">
    <property type="entry name" value="PrmC_N"/>
</dbReference>
<proteinExistence type="predicted"/>
<feature type="domain" description="Release factor glutamine methyltransferase N-terminal" evidence="7">
    <location>
        <begin position="9"/>
        <end position="75"/>
    </location>
</feature>
<dbReference type="EC" id="2.1.1.297" evidence="1"/>
<sequence length="286" mass="33175">MTISEAYIDFAEKLKTVYEHREAENISDWIFENVTGLKKWERRENKKNELTENHFEKIENYLEKLMKHTPVQYVLNEAWFYKMKFFVNENVLIPRPETEELVEWIINDLKNADADSEANIIDIGTGSGCIPVALKKELPDSNISAIEVSEKALLVAKKNAAKLNASINFFQINFLNEDAWKPLQAYDTIVSNPPYIPFNEKEILAKNVTDFEPAIALFVENNDPFIFYKKIAEFSKAHLKPKGKIFVEVHEAYANEVKNIFENSGYKSEIKKDIYGKERMVKGIHN</sequence>
<keyword evidence="9" id="KW-1185">Reference proteome</keyword>
<dbReference type="AlphaFoldDB" id="A0A3M9NF66"/>
<dbReference type="InterPro" id="IPR002052">
    <property type="entry name" value="DNA_methylase_N6_adenine_CS"/>
</dbReference>